<dbReference type="Gene3D" id="3.30.300.110">
    <property type="entry name" value="Met-10+ protein-like domains"/>
    <property type="match status" value="1"/>
</dbReference>
<dbReference type="GO" id="GO:0070901">
    <property type="term" value="P:mitochondrial tRNA methylation"/>
    <property type="evidence" value="ECO:0007669"/>
    <property type="project" value="UniProtKB-ARBA"/>
</dbReference>
<dbReference type="HAMAP" id="MF_03152">
    <property type="entry name" value="TRM5"/>
    <property type="match status" value="1"/>
</dbReference>
<dbReference type="GO" id="GO:0005634">
    <property type="term" value="C:nucleus"/>
    <property type="evidence" value="ECO:0007669"/>
    <property type="project" value="UniProtKB-SubCell"/>
</dbReference>
<dbReference type="GO" id="GO:0002939">
    <property type="term" value="P:tRNA N1-guanine methylation"/>
    <property type="evidence" value="ECO:0007669"/>
    <property type="project" value="TreeGrafter"/>
</dbReference>
<dbReference type="FunFam" id="3.30.300.110:FF:000001">
    <property type="entry name" value="tRNA (guanine(37)-N1)-methyltransferase"/>
    <property type="match status" value="1"/>
</dbReference>
<dbReference type="InterPro" id="IPR025792">
    <property type="entry name" value="tRNA_Gua_MeTrfase_euk"/>
</dbReference>
<dbReference type="Pfam" id="PF02475">
    <property type="entry name" value="TRM5-TYW2_MTfase"/>
    <property type="match status" value="1"/>
</dbReference>
<dbReference type="InterPro" id="IPR056744">
    <property type="entry name" value="TRM5/TYW2-like_N"/>
</dbReference>
<dbReference type="InterPro" id="IPR056743">
    <property type="entry name" value="TRM5-TYW2-like_MTfase"/>
</dbReference>
<keyword evidence="6 10" id="KW-0819">tRNA processing</keyword>
<dbReference type="EC" id="2.1.1.228" evidence="10"/>
<keyword evidence="2 10" id="KW-0963">Cytoplasm</keyword>
<dbReference type="eggNOG" id="KOG2078">
    <property type="taxonomic scope" value="Eukaryota"/>
</dbReference>
<comment type="catalytic activity">
    <reaction evidence="9 10">
        <text>guanosine(37) in tRNA + S-adenosyl-L-methionine = N(1)-methylguanosine(37) in tRNA + S-adenosyl-L-homocysteine + H(+)</text>
        <dbReference type="Rhea" id="RHEA:36899"/>
        <dbReference type="Rhea" id="RHEA-COMP:10145"/>
        <dbReference type="Rhea" id="RHEA-COMP:10147"/>
        <dbReference type="ChEBI" id="CHEBI:15378"/>
        <dbReference type="ChEBI" id="CHEBI:57856"/>
        <dbReference type="ChEBI" id="CHEBI:59789"/>
        <dbReference type="ChEBI" id="CHEBI:73542"/>
        <dbReference type="ChEBI" id="CHEBI:74269"/>
        <dbReference type="EC" id="2.1.1.228"/>
    </reaction>
</comment>
<comment type="similarity">
    <text evidence="1">Belongs to the class I-like SAM-binding methyltransferase superfamily. TRM5/TYW2 family.</text>
</comment>
<evidence type="ECO:0000256" key="5">
    <source>
        <dbReference type="ARBA" id="ARBA00022691"/>
    </source>
</evidence>
<feature type="compositionally biased region" description="Polar residues" evidence="11">
    <location>
        <begin position="419"/>
        <end position="428"/>
    </location>
</feature>
<dbReference type="SUPFAM" id="SSF53335">
    <property type="entry name" value="S-adenosyl-L-methionine-dependent methyltransferases"/>
    <property type="match status" value="1"/>
</dbReference>
<dbReference type="VEuPathDB" id="CryptoDB:GNI_081010"/>
<keyword evidence="8 10" id="KW-0539">Nucleus</keyword>
<comment type="subcellular location">
    <subcellularLocation>
        <location evidence="10">Mitochondrion matrix</location>
    </subcellularLocation>
    <subcellularLocation>
        <location evidence="10">Nucleus</location>
    </subcellularLocation>
    <subcellularLocation>
        <location evidence="10">Cytoplasm</location>
    </subcellularLocation>
    <text evidence="10">Predominantly in the mitochondria and in the nucleus.</text>
</comment>
<comment type="similarity">
    <text evidence="10">Belongs to the TRM5 / TYW2 family.</text>
</comment>
<feature type="region of interest" description="Disordered" evidence="11">
    <location>
        <begin position="152"/>
        <end position="182"/>
    </location>
</feature>
<keyword evidence="14" id="KW-1185">Reference proteome</keyword>
<dbReference type="CDD" id="cd02440">
    <property type="entry name" value="AdoMet_MTases"/>
    <property type="match status" value="1"/>
</dbReference>
<dbReference type="Proteomes" id="UP000019763">
    <property type="component" value="Unassembled WGS sequence"/>
</dbReference>
<sequence length="627" mass="69628">MGGVEGDWKKRLTEETIAYGIAVDKQLTQRVLKDPVVSPRIRKCRRRLVELPRNCKNLVIVSPQLVNGDAPSTTADDLNQSDTLRVIHLTEVHNAEDIACLRSAVENRLEQEGPVSLEAISNAEGCGAHRVAATEESLDVLEGVSVSKQSVSKELAKESKTSASNESKIKETPRDLGPRDLGPRDLGRTLASAVVVSFTVTTDYDSMTVQQVLQRILPSGVVVPGSFETIGHIAHLNLLPEHLEYRNIIGQVIIDKIPSIKTVVNKLHNLDNEFRNCPLELLAGEPKYDTYHYENGMRFFIDYEHVFWNSRLAGERDRLVKVIPHGAHVYDVMGGVGGFGIYLAKFNNCHVVTNDLNKRSYECAVINIQQNKVKKSMDACNMDGRKFIREMINPKFSQSCLRKMGRTFMTTNEDEEEGQIQSAVQNSKTAEHMTAETVKTNNGETNNGETNNGETNNGETNNGETNNGETNVGRKKRRRTAEEHQVYFLMNLPAIAIDFLDAFVGALELQIYEDHPSMVEPHVFAYCFASPATHKESIRQRMRAALQLECLIQRGVFPNEVTSDQILDQIIVGIEEVRNVAPSKSQYCVHLCLPFQILTAAKLPNGSPSSHGSPGNDSEPTSGEPVP</sequence>
<evidence type="ECO:0000256" key="2">
    <source>
        <dbReference type="ARBA" id="ARBA00022490"/>
    </source>
</evidence>
<evidence type="ECO:0000256" key="8">
    <source>
        <dbReference type="ARBA" id="ARBA00023242"/>
    </source>
</evidence>
<keyword evidence="3 10" id="KW-0489">Methyltransferase</keyword>
<feature type="compositionally biased region" description="Low complexity" evidence="11">
    <location>
        <begin position="440"/>
        <end position="471"/>
    </location>
</feature>
<evidence type="ECO:0000256" key="9">
    <source>
        <dbReference type="ARBA" id="ARBA00047783"/>
    </source>
</evidence>
<dbReference type="AlphaFoldDB" id="A0A023B6E6"/>
<gene>
    <name evidence="13" type="ORF">GNI_081010</name>
</gene>
<evidence type="ECO:0000256" key="7">
    <source>
        <dbReference type="ARBA" id="ARBA00023128"/>
    </source>
</evidence>
<dbReference type="GO" id="GO:0005759">
    <property type="term" value="C:mitochondrial matrix"/>
    <property type="evidence" value="ECO:0007669"/>
    <property type="project" value="UniProtKB-SubCell"/>
</dbReference>
<feature type="domain" description="SAM-dependent methyltransferase TRM5/TYW2-type" evidence="12">
    <location>
        <begin position="227"/>
        <end position="595"/>
    </location>
</feature>
<organism evidence="13 14">
    <name type="scientific">Gregarina niphandrodes</name>
    <name type="common">Septate eugregarine</name>
    <dbReference type="NCBI Taxonomy" id="110365"/>
    <lineage>
        <taxon>Eukaryota</taxon>
        <taxon>Sar</taxon>
        <taxon>Alveolata</taxon>
        <taxon>Apicomplexa</taxon>
        <taxon>Conoidasida</taxon>
        <taxon>Gregarinasina</taxon>
        <taxon>Eugregarinorida</taxon>
        <taxon>Gregarinidae</taxon>
        <taxon>Gregarina</taxon>
    </lineage>
</organism>
<evidence type="ECO:0000256" key="4">
    <source>
        <dbReference type="ARBA" id="ARBA00022679"/>
    </source>
</evidence>
<dbReference type="RefSeq" id="XP_011134012.1">
    <property type="nucleotide sequence ID" value="XM_011135710.1"/>
</dbReference>
<evidence type="ECO:0000256" key="10">
    <source>
        <dbReference type="HAMAP-Rule" id="MF_03152"/>
    </source>
</evidence>
<feature type="compositionally biased region" description="Basic and acidic residues" evidence="11">
    <location>
        <begin position="167"/>
        <end position="182"/>
    </location>
</feature>
<feature type="binding site" evidence="10">
    <location>
        <begin position="383"/>
        <end position="384"/>
    </location>
    <ligand>
        <name>S-adenosyl-L-methionine</name>
        <dbReference type="ChEBI" id="CHEBI:59789"/>
    </ligand>
</feature>
<protein>
    <recommendedName>
        <fullName evidence="10">tRNA (guanine(37)-N1)-methyltransferase</fullName>
        <ecNumber evidence="10">2.1.1.228</ecNumber>
    </recommendedName>
    <alternativeName>
        <fullName evidence="10">M1G-methyltransferase</fullName>
    </alternativeName>
    <alternativeName>
        <fullName evidence="10">tRNA [GM37] methyltransferase</fullName>
    </alternativeName>
    <alternativeName>
        <fullName evidence="10">tRNA methyltransferase 5 homolog</fullName>
    </alternativeName>
</protein>
<keyword evidence="4 10" id="KW-0808">Transferase</keyword>
<evidence type="ECO:0000256" key="1">
    <source>
        <dbReference type="ARBA" id="ARBA00009775"/>
    </source>
</evidence>
<evidence type="ECO:0000313" key="13">
    <source>
        <dbReference type="EMBL" id="EZG66171.1"/>
    </source>
</evidence>
<comment type="function">
    <text evidence="10">Specifically methylates the N1 position of guanosine-37 in various cytoplasmic and mitochondrial tRNAs. Methylation is not dependent on the nature of the nucleoside 5' of the target nucleoside. This is the first step in the biosynthesis of wybutosine (yW), a modified base adjacent to the anticodon of tRNAs and required for accurate decoding.</text>
</comment>
<feature type="binding site" evidence="10">
    <location>
        <position position="491"/>
    </location>
    <ligand>
        <name>S-adenosyl-L-methionine</name>
        <dbReference type="ChEBI" id="CHEBI:59789"/>
    </ligand>
</feature>
<evidence type="ECO:0000256" key="11">
    <source>
        <dbReference type="SAM" id="MobiDB-lite"/>
    </source>
</evidence>
<evidence type="ECO:0000313" key="14">
    <source>
        <dbReference type="Proteomes" id="UP000019763"/>
    </source>
</evidence>
<reference evidence="13" key="1">
    <citation type="submission" date="2013-12" db="EMBL/GenBank/DDBJ databases">
        <authorList>
            <person name="Omoto C.K."/>
            <person name="Sibley D."/>
            <person name="Venepally P."/>
            <person name="Hadjithomas M."/>
            <person name="Karamycheva S."/>
            <person name="Brunk B."/>
            <person name="Roos D."/>
            <person name="Caler E."/>
            <person name="Lorenzi H."/>
        </authorList>
    </citation>
    <scope>NUCLEOTIDE SEQUENCE</scope>
</reference>
<dbReference type="PANTHER" id="PTHR23245">
    <property type="entry name" value="TRNA METHYLTRANSFERASE"/>
    <property type="match status" value="1"/>
</dbReference>
<dbReference type="GO" id="GO:0052906">
    <property type="term" value="F:tRNA (guanine(37)-N1)-methyltransferase activity"/>
    <property type="evidence" value="ECO:0007669"/>
    <property type="project" value="UniProtKB-UniRule"/>
</dbReference>
<comment type="subunit">
    <text evidence="10">Monomer.</text>
</comment>
<proteinExistence type="inferred from homology"/>
<dbReference type="PANTHER" id="PTHR23245:SF36">
    <property type="entry name" value="TRNA (GUANINE(37)-N1)-METHYLTRANSFERASE"/>
    <property type="match status" value="1"/>
</dbReference>
<keyword evidence="5 10" id="KW-0949">S-adenosyl-L-methionine</keyword>
<dbReference type="InterPro" id="IPR030382">
    <property type="entry name" value="MeTrfase_TRM5/TYW2"/>
</dbReference>
<dbReference type="EMBL" id="AFNH02000607">
    <property type="protein sequence ID" value="EZG66171.1"/>
    <property type="molecule type" value="Genomic_DNA"/>
</dbReference>
<evidence type="ECO:0000256" key="6">
    <source>
        <dbReference type="ARBA" id="ARBA00022694"/>
    </source>
</evidence>
<feature type="region of interest" description="Disordered" evidence="11">
    <location>
        <begin position="411"/>
        <end position="477"/>
    </location>
</feature>
<accession>A0A023B6E6</accession>
<name>A0A023B6E6_GRENI</name>
<evidence type="ECO:0000259" key="12">
    <source>
        <dbReference type="PROSITE" id="PS51684"/>
    </source>
</evidence>
<dbReference type="OrthoDB" id="408788at2759"/>
<feature type="binding site" evidence="10">
    <location>
        <begin position="355"/>
        <end position="356"/>
    </location>
    <ligand>
        <name>S-adenosyl-L-methionine</name>
        <dbReference type="ChEBI" id="CHEBI:59789"/>
    </ligand>
</feature>
<dbReference type="InterPro" id="IPR029063">
    <property type="entry name" value="SAM-dependent_MTases_sf"/>
</dbReference>
<feature type="binding site" evidence="10">
    <location>
        <position position="316"/>
    </location>
    <ligand>
        <name>S-adenosyl-L-methionine</name>
        <dbReference type="ChEBI" id="CHEBI:59789"/>
    </ligand>
</feature>
<feature type="compositionally biased region" description="Low complexity" evidence="11">
    <location>
        <begin position="604"/>
        <end position="618"/>
    </location>
</feature>
<dbReference type="PROSITE" id="PS51684">
    <property type="entry name" value="SAM_MT_TRM5_TYW2"/>
    <property type="match status" value="1"/>
</dbReference>
<dbReference type="Pfam" id="PF25133">
    <property type="entry name" value="TYW2_N_2"/>
    <property type="match status" value="1"/>
</dbReference>
<evidence type="ECO:0000256" key="3">
    <source>
        <dbReference type="ARBA" id="ARBA00022603"/>
    </source>
</evidence>
<comment type="caution">
    <text evidence="13">The sequence shown here is derived from an EMBL/GenBank/DDBJ whole genome shotgun (WGS) entry which is preliminary data.</text>
</comment>
<feature type="region of interest" description="Disordered" evidence="11">
    <location>
        <begin position="604"/>
        <end position="627"/>
    </location>
</feature>
<dbReference type="Gene3D" id="3.40.50.150">
    <property type="entry name" value="Vaccinia Virus protein VP39"/>
    <property type="match status" value="1"/>
</dbReference>
<keyword evidence="7 10" id="KW-0496">Mitochondrion</keyword>
<dbReference type="GeneID" id="22912934"/>